<feature type="compositionally biased region" description="Low complexity" evidence="1">
    <location>
        <begin position="260"/>
        <end position="273"/>
    </location>
</feature>
<organism evidence="2 3">
    <name type="scientific">Streblomastix strix</name>
    <dbReference type="NCBI Taxonomy" id="222440"/>
    <lineage>
        <taxon>Eukaryota</taxon>
        <taxon>Metamonada</taxon>
        <taxon>Preaxostyla</taxon>
        <taxon>Oxymonadida</taxon>
        <taxon>Streblomastigidae</taxon>
        <taxon>Streblomastix</taxon>
    </lineage>
</organism>
<comment type="caution">
    <text evidence="2">The sequence shown here is derived from an EMBL/GenBank/DDBJ whole genome shotgun (WGS) entry which is preliminary data.</text>
</comment>
<sequence length="312" mass="34855">MEKDIVVNKASNSPSFIDLKTEILQKIFSGSVTSELSIENVREKASEQYQAIYEQFKDDLEDDEDRETVLNQIQSELQKSILQISSDVVHANTCDEYVDNKLRLILSDARNSLDNENRNPTIELNEIPPEPETIKLNPEIQPIFSSSQLEPLYKSQSPPLQLNPNSPQIIPSSPQIAKQSPILESTSPVLQYTSLVTQDPNINNNINTNSNNQTQQESYKQPFSDNSPDLSLLQPPSSQPQTPKSSFASSSKNPLSNALKLSKSSIITSQKSIKSNKDGLKHQSKTGKQFMYPRTAILKKVDHKEAKSENGS</sequence>
<name>A0A5J4U3W0_9EUKA</name>
<feature type="compositionally biased region" description="Polar residues" evidence="1">
    <location>
        <begin position="217"/>
        <end position="226"/>
    </location>
</feature>
<evidence type="ECO:0000313" key="3">
    <source>
        <dbReference type="Proteomes" id="UP000324800"/>
    </source>
</evidence>
<protein>
    <submittedName>
        <fullName evidence="2">Uncharacterized protein</fullName>
    </submittedName>
</protein>
<dbReference type="AlphaFoldDB" id="A0A5J4U3W0"/>
<feature type="compositionally biased region" description="Polar residues" evidence="1">
    <location>
        <begin position="247"/>
        <end position="256"/>
    </location>
</feature>
<feature type="compositionally biased region" description="Low complexity" evidence="1">
    <location>
        <begin position="166"/>
        <end position="177"/>
    </location>
</feature>
<feature type="region of interest" description="Disordered" evidence="1">
    <location>
        <begin position="199"/>
        <end position="312"/>
    </location>
</feature>
<feature type="compositionally biased region" description="Basic and acidic residues" evidence="1">
    <location>
        <begin position="299"/>
        <end position="312"/>
    </location>
</feature>
<gene>
    <name evidence="2" type="ORF">EZS28_039485</name>
</gene>
<feature type="compositionally biased region" description="Low complexity" evidence="1">
    <location>
        <begin position="201"/>
        <end position="216"/>
    </location>
</feature>
<dbReference type="Proteomes" id="UP000324800">
    <property type="component" value="Unassembled WGS sequence"/>
</dbReference>
<reference evidence="2 3" key="1">
    <citation type="submission" date="2019-03" db="EMBL/GenBank/DDBJ databases">
        <title>Single cell metagenomics reveals metabolic interactions within the superorganism composed of flagellate Streblomastix strix and complex community of Bacteroidetes bacteria on its surface.</title>
        <authorList>
            <person name="Treitli S.C."/>
            <person name="Kolisko M."/>
            <person name="Husnik F."/>
            <person name="Keeling P."/>
            <person name="Hampl V."/>
        </authorList>
    </citation>
    <scope>NUCLEOTIDE SEQUENCE [LARGE SCALE GENOMIC DNA]</scope>
    <source>
        <strain evidence="2">ST1C</strain>
    </source>
</reference>
<evidence type="ECO:0000313" key="2">
    <source>
        <dbReference type="EMBL" id="KAA6364988.1"/>
    </source>
</evidence>
<feature type="compositionally biased region" description="Low complexity" evidence="1">
    <location>
        <begin position="227"/>
        <end position="246"/>
    </location>
</feature>
<feature type="region of interest" description="Disordered" evidence="1">
    <location>
        <begin position="152"/>
        <end position="177"/>
    </location>
</feature>
<evidence type="ECO:0000256" key="1">
    <source>
        <dbReference type="SAM" id="MobiDB-lite"/>
    </source>
</evidence>
<dbReference type="EMBL" id="SNRW01020976">
    <property type="protein sequence ID" value="KAA6364988.1"/>
    <property type="molecule type" value="Genomic_DNA"/>
</dbReference>
<accession>A0A5J4U3W0</accession>
<feature type="compositionally biased region" description="Polar residues" evidence="1">
    <location>
        <begin position="152"/>
        <end position="165"/>
    </location>
</feature>
<proteinExistence type="predicted"/>